<dbReference type="RefSeq" id="XP_033401256.1">
    <property type="nucleotide sequence ID" value="XM_033535184.1"/>
</dbReference>
<accession>A0A6A6BQM3</accession>
<feature type="region of interest" description="Disordered" evidence="1">
    <location>
        <begin position="76"/>
        <end position="99"/>
    </location>
</feature>
<reference evidence="2" key="1">
    <citation type="journal article" date="2020" name="Stud. Mycol.">
        <title>101 Dothideomycetes genomes: a test case for predicting lifestyles and emergence of pathogens.</title>
        <authorList>
            <person name="Haridas S."/>
            <person name="Albert R."/>
            <person name="Binder M."/>
            <person name="Bloem J."/>
            <person name="Labutti K."/>
            <person name="Salamov A."/>
            <person name="Andreopoulos B."/>
            <person name="Baker S."/>
            <person name="Barry K."/>
            <person name="Bills G."/>
            <person name="Bluhm B."/>
            <person name="Cannon C."/>
            <person name="Castanera R."/>
            <person name="Culley D."/>
            <person name="Daum C."/>
            <person name="Ezra D."/>
            <person name="Gonzalez J."/>
            <person name="Henrissat B."/>
            <person name="Kuo A."/>
            <person name="Liang C."/>
            <person name="Lipzen A."/>
            <person name="Lutzoni F."/>
            <person name="Magnuson J."/>
            <person name="Mondo S."/>
            <person name="Nolan M."/>
            <person name="Ohm R."/>
            <person name="Pangilinan J."/>
            <person name="Park H.-J."/>
            <person name="Ramirez L."/>
            <person name="Alfaro M."/>
            <person name="Sun H."/>
            <person name="Tritt A."/>
            <person name="Yoshinaga Y."/>
            <person name="Zwiers L.-H."/>
            <person name="Turgeon B."/>
            <person name="Goodwin S."/>
            <person name="Spatafora J."/>
            <person name="Crous P."/>
            <person name="Grigoriev I."/>
        </authorList>
    </citation>
    <scope>NUCLEOTIDE SEQUENCE</scope>
    <source>
        <strain evidence="2">CBS 121167</strain>
    </source>
</reference>
<protein>
    <submittedName>
        <fullName evidence="2">Uncharacterized protein</fullName>
    </submittedName>
</protein>
<organism evidence="2 3">
    <name type="scientific">Aplosporella prunicola CBS 121167</name>
    <dbReference type="NCBI Taxonomy" id="1176127"/>
    <lineage>
        <taxon>Eukaryota</taxon>
        <taxon>Fungi</taxon>
        <taxon>Dikarya</taxon>
        <taxon>Ascomycota</taxon>
        <taxon>Pezizomycotina</taxon>
        <taxon>Dothideomycetes</taxon>
        <taxon>Dothideomycetes incertae sedis</taxon>
        <taxon>Botryosphaeriales</taxon>
        <taxon>Aplosporellaceae</taxon>
        <taxon>Aplosporella</taxon>
    </lineage>
</organism>
<dbReference type="EMBL" id="ML995477">
    <property type="protein sequence ID" value="KAF2145544.1"/>
    <property type="molecule type" value="Genomic_DNA"/>
</dbReference>
<evidence type="ECO:0000313" key="3">
    <source>
        <dbReference type="Proteomes" id="UP000799438"/>
    </source>
</evidence>
<dbReference type="GeneID" id="54292678"/>
<evidence type="ECO:0000313" key="2">
    <source>
        <dbReference type="EMBL" id="KAF2145544.1"/>
    </source>
</evidence>
<proteinExistence type="predicted"/>
<keyword evidence="3" id="KW-1185">Reference proteome</keyword>
<dbReference type="AlphaFoldDB" id="A0A6A6BQM3"/>
<sequence length="127" mass="14091">MPCFGLLLSCRAVHTTSSPLTRIHGQSPPTEVTQTPAISCARSSSISRSSIKRAALALFFFWSPLLPSISAPHPHHYHHHRRENKETMGTHAYPPRGNKERDGVARHLRGCCEKAPPLLTGHLVCRK</sequence>
<name>A0A6A6BQM3_9PEZI</name>
<evidence type="ECO:0000256" key="1">
    <source>
        <dbReference type="SAM" id="MobiDB-lite"/>
    </source>
</evidence>
<gene>
    <name evidence="2" type="ORF">K452DRAFT_121748</name>
</gene>
<dbReference type="Proteomes" id="UP000799438">
    <property type="component" value="Unassembled WGS sequence"/>
</dbReference>